<dbReference type="InterPro" id="IPR003399">
    <property type="entry name" value="Mce/MlaD"/>
</dbReference>
<evidence type="ECO:0000313" key="3">
    <source>
        <dbReference type="EMBL" id="MDX8150710.1"/>
    </source>
</evidence>
<reference evidence="3 4" key="1">
    <citation type="submission" date="2023-11" db="EMBL/GenBank/DDBJ databases">
        <authorList>
            <person name="Xu M."/>
            <person name="Jiang T."/>
        </authorList>
    </citation>
    <scope>NUCLEOTIDE SEQUENCE [LARGE SCALE GENOMIC DNA]</scope>
    <source>
        <strain evidence="3 4">SD</strain>
    </source>
</reference>
<dbReference type="InterPro" id="IPR052336">
    <property type="entry name" value="MlaD_Phospholipid_Transporter"/>
</dbReference>
<dbReference type="RefSeq" id="WP_319952854.1">
    <property type="nucleotide sequence ID" value="NZ_JAXAVX010000001.1"/>
</dbReference>
<dbReference type="PANTHER" id="PTHR33371:SF4">
    <property type="entry name" value="INTERMEMBRANE PHOSPHOLIPID TRANSPORT SYSTEM BINDING PROTEIN MLAD"/>
    <property type="match status" value="1"/>
</dbReference>
<protein>
    <submittedName>
        <fullName evidence="3">MlaD family protein</fullName>
    </submittedName>
</protein>
<gene>
    <name evidence="3" type="ORF">SK069_03815</name>
</gene>
<dbReference type="Pfam" id="PF02470">
    <property type="entry name" value="MlaD"/>
    <property type="match status" value="1"/>
</dbReference>
<organism evidence="3 4">
    <name type="scientific">Patulibacter brassicae</name>
    <dbReference type="NCBI Taxonomy" id="1705717"/>
    <lineage>
        <taxon>Bacteria</taxon>
        <taxon>Bacillati</taxon>
        <taxon>Actinomycetota</taxon>
        <taxon>Thermoleophilia</taxon>
        <taxon>Solirubrobacterales</taxon>
        <taxon>Patulibacteraceae</taxon>
        <taxon>Patulibacter</taxon>
    </lineage>
</organism>
<evidence type="ECO:0000256" key="1">
    <source>
        <dbReference type="SAM" id="Phobius"/>
    </source>
</evidence>
<dbReference type="Proteomes" id="UP001277761">
    <property type="component" value="Unassembled WGS sequence"/>
</dbReference>
<evidence type="ECO:0000259" key="2">
    <source>
        <dbReference type="Pfam" id="PF02470"/>
    </source>
</evidence>
<comment type="caution">
    <text evidence="3">The sequence shown here is derived from an EMBL/GenBank/DDBJ whole genome shotgun (WGS) entry which is preliminary data.</text>
</comment>
<accession>A0ABU4VIR2</accession>
<feature type="transmembrane region" description="Helical" evidence="1">
    <location>
        <begin position="20"/>
        <end position="37"/>
    </location>
</feature>
<feature type="domain" description="Mce/MlaD" evidence="2">
    <location>
        <begin position="49"/>
        <end position="124"/>
    </location>
</feature>
<name>A0ABU4VIR2_9ACTN</name>
<sequence length="422" mass="45901">MNLRSDRLLLEIKRARRPFAILVALVAMTVAASWYLLHKQEVQWPWQDTVKYDVAFSDVKGVRPGQQQVRIAGVKVGLISDAKVKGDTAILTLSLEKKYAPLYRDARLRLRPVTPLQDMYVSVDSRGTKAAGELGKGQVLPLQRSEAPVDVAQVLNTFDEDTRTRLASLISDFGSGVDGNGPELRRGFAALAPFLHHVDRLTSVMSERRTEIRRIVDNLGGLATAVNTRDRQLTQLVRSGQESVAELAAHDQSLAGTLGELPGTLSAIRTSFAALRGAQTQLDPALQALKPVAARLEKGLGGLEDLSKDATPSLKALRPAVKAARPLAKSLQPTSVAARDAFAKLAPTTPNLDRATKDIVPCELIAGKFFNWTLSVLKFYDSRGTWPRGEMSFGVPSLTLGQVGDPVLRREPGCTDKTEASR</sequence>
<keyword evidence="1" id="KW-1133">Transmembrane helix</keyword>
<dbReference type="EMBL" id="JAXAVX010000001">
    <property type="protein sequence ID" value="MDX8150710.1"/>
    <property type="molecule type" value="Genomic_DNA"/>
</dbReference>
<evidence type="ECO:0000313" key="4">
    <source>
        <dbReference type="Proteomes" id="UP001277761"/>
    </source>
</evidence>
<keyword evidence="4" id="KW-1185">Reference proteome</keyword>
<dbReference type="PANTHER" id="PTHR33371">
    <property type="entry name" value="INTERMEMBRANE PHOSPHOLIPID TRANSPORT SYSTEM BINDING PROTEIN MLAD-RELATED"/>
    <property type="match status" value="1"/>
</dbReference>
<keyword evidence="1" id="KW-0472">Membrane</keyword>
<proteinExistence type="predicted"/>
<keyword evidence="1" id="KW-0812">Transmembrane</keyword>